<evidence type="ECO:0000313" key="1">
    <source>
        <dbReference type="EMBL" id="MCI91343.1"/>
    </source>
</evidence>
<proteinExistence type="predicted"/>
<dbReference type="AlphaFoldDB" id="A0A392VV16"/>
<feature type="non-terminal residue" evidence="1">
    <location>
        <position position="1"/>
    </location>
</feature>
<organism evidence="1 2">
    <name type="scientific">Trifolium medium</name>
    <dbReference type="NCBI Taxonomy" id="97028"/>
    <lineage>
        <taxon>Eukaryota</taxon>
        <taxon>Viridiplantae</taxon>
        <taxon>Streptophyta</taxon>
        <taxon>Embryophyta</taxon>
        <taxon>Tracheophyta</taxon>
        <taxon>Spermatophyta</taxon>
        <taxon>Magnoliopsida</taxon>
        <taxon>eudicotyledons</taxon>
        <taxon>Gunneridae</taxon>
        <taxon>Pentapetalae</taxon>
        <taxon>rosids</taxon>
        <taxon>fabids</taxon>
        <taxon>Fabales</taxon>
        <taxon>Fabaceae</taxon>
        <taxon>Papilionoideae</taxon>
        <taxon>50 kb inversion clade</taxon>
        <taxon>NPAAA clade</taxon>
        <taxon>Hologalegina</taxon>
        <taxon>IRL clade</taxon>
        <taxon>Trifolieae</taxon>
        <taxon>Trifolium</taxon>
    </lineage>
</organism>
<sequence length="68" mass="7857">FGVDMGLSALNKDAVKQGLEKIAESSRAEMERQWRRLHVTEWEVIVNRAQLVKEHSSSILEELKKLTH</sequence>
<protein>
    <submittedName>
        <fullName evidence="1">Mediator-associated protein 1-like</fullName>
    </submittedName>
</protein>
<accession>A0A392VV16</accession>
<keyword evidence="2" id="KW-1185">Reference proteome</keyword>
<dbReference type="Proteomes" id="UP000265520">
    <property type="component" value="Unassembled WGS sequence"/>
</dbReference>
<name>A0A392VV16_9FABA</name>
<comment type="caution">
    <text evidence="1">The sequence shown here is derived from an EMBL/GenBank/DDBJ whole genome shotgun (WGS) entry which is preliminary data.</text>
</comment>
<dbReference type="EMBL" id="LXQA011269455">
    <property type="protein sequence ID" value="MCI91343.1"/>
    <property type="molecule type" value="Genomic_DNA"/>
</dbReference>
<reference evidence="1 2" key="1">
    <citation type="journal article" date="2018" name="Front. Plant Sci.">
        <title>Red Clover (Trifolium pratense) and Zigzag Clover (T. medium) - A Picture of Genomic Similarities and Differences.</title>
        <authorList>
            <person name="Dluhosova J."/>
            <person name="Istvanek J."/>
            <person name="Nedelnik J."/>
            <person name="Repkova J."/>
        </authorList>
    </citation>
    <scope>NUCLEOTIDE SEQUENCE [LARGE SCALE GENOMIC DNA]</scope>
    <source>
        <strain evidence="2">cv. 10/8</strain>
        <tissue evidence="1">Leaf</tissue>
    </source>
</reference>
<evidence type="ECO:0000313" key="2">
    <source>
        <dbReference type="Proteomes" id="UP000265520"/>
    </source>
</evidence>